<proteinExistence type="predicted"/>
<gene>
    <name evidence="1" type="ORF">Pfra01_000348600</name>
</gene>
<reference evidence="1" key="1">
    <citation type="submission" date="2023-04" db="EMBL/GenBank/DDBJ databases">
        <title>Phytophthora fragariaefolia NBRC 109709.</title>
        <authorList>
            <person name="Ichikawa N."/>
            <person name="Sato H."/>
            <person name="Tonouchi N."/>
        </authorList>
    </citation>
    <scope>NUCLEOTIDE SEQUENCE</scope>
    <source>
        <strain evidence="1">NBRC 109709</strain>
    </source>
</reference>
<dbReference type="AlphaFoldDB" id="A0A9W6TZB0"/>
<dbReference type="Proteomes" id="UP001165121">
    <property type="component" value="Unassembled WGS sequence"/>
</dbReference>
<evidence type="ECO:0000313" key="1">
    <source>
        <dbReference type="EMBL" id="GMF22903.1"/>
    </source>
</evidence>
<organism evidence="1 2">
    <name type="scientific">Phytophthora fragariaefolia</name>
    <dbReference type="NCBI Taxonomy" id="1490495"/>
    <lineage>
        <taxon>Eukaryota</taxon>
        <taxon>Sar</taxon>
        <taxon>Stramenopiles</taxon>
        <taxon>Oomycota</taxon>
        <taxon>Peronosporomycetes</taxon>
        <taxon>Peronosporales</taxon>
        <taxon>Peronosporaceae</taxon>
        <taxon>Phytophthora</taxon>
    </lineage>
</organism>
<keyword evidence="2" id="KW-1185">Reference proteome</keyword>
<name>A0A9W6TZB0_9STRA</name>
<comment type="caution">
    <text evidence="1">The sequence shown here is derived from an EMBL/GenBank/DDBJ whole genome shotgun (WGS) entry which is preliminary data.</text>
</comment>
<dbReference type="OrthoDB" id="10278428at2759"/>
<protein>
    <submittedName>
        <fullName evidence="1">Unnamed protein product</fullName>
    </submittedName>
</protein>
<accession>A0A9W6TZB0</accession>
<dbReference type="EMBL" id="BSXT01000266">
    <property type="protein sequence ID" value="GMF22903.1"/>
    <property type="molecule type" value="Genomic_DNA"/>
</dbReference>
<sequence length="245" mass="25815">MTKRKPGVMELKNCPEPEVNSYVDVEDPEPEGKLVISSVAGFEATSAGFVDSLPAELLINTGAIASPVDSQVLEKHRPGEGPSAAALVAATLMGTAPERSTVFVEGLPALDHLWKVALSLCSDRNGQTIVKVCNASEEDIVIQKVTALAAATVVPKSAFLSAQQVYQGGCGTQGVDAVNSSAAKESKPSREAMTGMTKAYRAEMEADVTDSKLNPNKIYPKNKDQLCGTSFIVSSTFILNPLFLG</sequence>
<evidence type="ECO:0000313" key="2">
    <source>
        <dbReference type="Proteomes" id="UP001165121"/>
    </source>
</evidence>